<evidence type="ECO:0000313" key="3">
    <source>
        <dbReference type="Proteomes" id="UP001293254"/>
    </source>
</evidence>
<keyword evidence="3" id="KW-1185">Reference proteome</keyword>
<dbReference type="Proteomes" id="UP001293254">
    <property type="component" value="Unassembled WGS sequence"/>
</dbReference>
<sequence length="177" mass="19952">MLDRAGGEGGEDVNDTDEEVREEEVQETQDYYVPTGNWNPETGFEANDIDPPQMSNFNVDPMANSSSVPRGTTSTTRKRKHVDTVAEDRLVEMVGTFCQDANARIGTLMRALEAEFGDPDNRSRVCDATAEVDGIDENDQLVIVQRLHNNPKDMELFFRLPLDKRGRLVKLMLEGRF</sequence>
<reference evidence="2" key="1">
    <citation type="submission" date="2020-06" db="EMBL/GenBank/DDBJ databases">
        <authorList>
            <person name="Li T."/>
            <person name="Hu X."/>
            <person name="Zhang T."/>
            <person name="Song X."/>
            <person name="Zhang H."/>
            <person name="Dai N."/>
            <person name="Sheng W."/>
            <person name="Hou X."/>
            <person name="Wei L."/>
        </authorList>
    </citation>
    <scope>NUCLEOTIDE SEQUENCE</scope>
    <source>
        <strain evidence="2">3651</strain>
        <tissue evidence="2">Leaf</tissue>
    </source>
</reference>
<organism evidence="2 3">
    <name type="scientific">Sesamum alatum</name>
    <dbReference type="NCBI Taxonomy" id="300844"/>
    <lineage>
        <taxon>Eukaryota</taxon>
        <taxon>Viridiplantae</taxon>
        <taxon>Streptophyta</taxon>
        <taxon>Embryophyta</taxon>
        <taxon>Tracheophyta</taxon>
        <taxon>Spermatophyta</taxon>
        <taxon>Magnoliopsida</taxon>
        <taxon>eudicotyledons</taxon>
        <taxon>Gunneridae</taxon>
        <taxon>Pentapetalae</taxon>
        <taxon>asterids</taxon>
        <taxon>lamiids</taxon>
        <taxon>Lamiales</taxon>
        <taxon>Pedaliaceae</taxon>
        <taxon>Sesamum</taxon>
    </lineage>
</organism>
<accession>A0AAE1XTS7</accession>
<proteinExistence type="predicted"/>
<feature type="region of interest" description="Disordered" evidence="1">
    <location>
        <begin position="1"/>
        <end position="81"/>
    </location>
</feature>
<comment type="caution">
    <text evidence="2">The sequence shown here is derived from an EMBL/GenBank/DDBJ whole genome shotgun (WGS) entry which is preliminary data.</text>
</comment>
<reference evidence="2" key="2">
    <citation type="journal article" date="2024" name="Plant">
        <title>Genomic evolution and insights into agronomic trait innovations of Sesamum species.</title>
        <authorList>
            <person name="Miao H."/>
            <person name="Wang L."/>
            <person name="Qu L."/>
            <person name="Liu H."/>
            <person name="Sun Y."/>
            <person name="Le M."/>
            <person name="Wang Q."/>
            <person name="Wei S."/>
            <person name="Zheng Y."/>
            <person name="Lin W."/>
            <person name="Duan Y."/>
            <person name="Cao H."/>
            <person name="Xiong S."/>
            <person name="Wang X."/>
            <person name="Wei L."/>
            <person name="Li C."/>
            <person name="Ma Q."/>
            <person name="Ju M."/>
            <person name="Zhao R."/>
            <person name="Li G."/>
            <person name="Mu C."/>
            <person name="Tian Q."/>
            <person name="Mei H."/>
            <person name="Zhang T."/>
            <person name="Gao T."/>
            <person name="Zhang H."/>
        </authorList>
    </citation>
    <scope>NUCLEOTIDE SEQUENCE</scope>
    <source>
        <strain evidence="2">3651</strain>
    </source>
</reference>
<evidence type="ECO:0000256" key="1">
    <source>
        <dbReference type="SAM" id="MobiDB-lite"/>
    </source>
</evidence>
<protein>
    <submittedName>
        <fullName evidence="2">Uncharacterized protein</fullName>
    </submittedName>
</protein>
<feature type="compositionally biased region" description="Acidic residues" evidence="1">
    <location>
        <begin position="9"/>
        <end position="27"/>
    </location>
</feature>
<feature type="compositionally biased region" description="Polar residues" evidence="1">
    <location>
        <begin position="53"/>
        <end position="75"/>
    </location>
</feature>
<dbReference type="AlphaFoldDB" id="A0AAE1XTS7"/>
<evidence type="ECO:0000313" key="2">
    <source>
        <dbReference type="EMBL" id="KAK4417477.1"/>
    </source>
</evidence>
<name>A0AAE1XTS7_9LAMI</name>
<dbReference type="EMBL" id="JACGWO010000010">
    <property type="protein sequence ID" value="KAK4417477.1"/>
    <property type="molecule type" value="Genomic_DNA"/>
</dbReference>
<gene>
    <name evidence="2" type="ORF">Salat_2573400</name>
</gene>